<evidence type="ECO:0000256" key="1">
    <source>
        <dbReference type="ARBA" id="ARBA00023054"/>
    </source>
</evidence>
<dbReference type="Pfam" id="PF02463">
    <property type="entry name" value="SMC_N"/>
    <property type="match status" value="1"/>
</dbReference>
<gene>
    <name evidence="4" type="primary">SMC2</name>
    <name evidence="4" type="ORF">HK100_002958</name>
</gene>
<dbReference type="InterPro" id="IPR024704">
    <property type="entry name" value="SMC"/>
</dbReference>
<dbReference type="SMART" id="SM00968">
    <property type="entry name" value="SMC_hinge"/>
    <property type="match status" value="1"/>
</dbReference>
<feature type="coiled-coil region" evidence="2">
    <location>
        <begin position="541"/>
        <end position="571"/>
    </location>
</feature>
<dbReference type="InterPro" id="IPR003395">
    <property type="entry name" value="RecF/RecN/SMC_N"/>
</dbReference>
<dbReference type="InterPro" id="IPR027417">
    <property type="entry name" value="P-loop_NTPase"/>
</dbReference>
<feature type="domain" description="SMC hinge" evidence="3">
    <location>
        <begin position="373"/>
        <end position="496"/>
    </location>
</feature>
<dbReference type="GO" id="GO:0051276">
    <property type="term" value="P:chromosome organization"/>
    <property type="evidence" value="ECO:0007669"/>
    <property type="project" value="InterPro"/>
</dbReference>
<dbReference type="Gene3D" id="1.10.287.1490">
    <property type="match status" value="1"/>
</dbReference>
<evidence type="ECO:0000256" key="2">
    <source>
        <dbReference type="SAM" id="Coils"/>
    </source>
</evidence>
<dbReference type="SUPFAM" id="SSF52540">
    <property type="entry name" value="P-loop containing nucleoside triphosphate hydrolases"/>
    <property type="match status" value="1"/>
</dbReference>
<dbReference type="Pfam" id="PF06470">
    <property type="entry name" value="SMC_hinge"/>
    <property type="match status" value="1"/>
</dbReference>
<dbReference type="EMBL" id="JADGJH010001705">
    <property type="protein sequence ID" value="KAJ3110659.1"/>
    <property type="molecule type" value="Genomic_DNA"/>
</dbReference>
<feature type="coiled-coil region" evidence="2">
    <location>
        <begin position="601"/>
        <end position="723"/>
    </location>
</feature>
<comment type="caution">
    <text evidence="4">The sequence shown here is derived from an EMBL/GenBank/DDBJ whole genome shotgun (WGS) entry which is preliminary data.</text>
</comment>
<dbReference type="PIRSF" id="PIRSF005719">
    <property type="entry name" value="SMC"/>
    <property type="match status" value="1"/>
</dbReference>
<protein>
    <submittedName>
        <fullName evidence="4">Structural maintenance of chromosomes protein 2</fullName>
    </submittedName>
</protein>
<dbReference type="SUPFAM" id="SSF75553">
    <property type="entry name" value="Smc hinge domain"/>
    <property type="match status" value="1"/>
</dbReference>
<dbReference type="InterPro" id="IPR036277">
    <property type="entry name" value="SMC_hinge_sf"/>
</dbReference>
<dbReference type="InterPro" id="IPR010935">
    <property type="entry name" value="SMC_hinge"/>
</dbReference>
<sequence length="1042" mass="118037">MKPAEILAMVEEAAGTRMFEDRKEKAVKVMGKKETKMDEIQNLLTTEIQPKLASLRDKKRDFLEFQKLETELSQINNFLVAYDFWNCERKLQSFEQESLALRTRISEHEASDRSLKDENNHISNMIEALTENKQNVIVAITNFKFSLILMRRLQNDGAFHKLDAEVKEISKELVKINTQVELKKSSIKDEIASLKALEKSRQDGTRSLNTLSKSVADVQIAFDGKKAEYDTRTRNLEKKQDLLQTLTTGVASSKGHENGYMDQLRVATSTIEQAKIKITHLNEELKIKGPKAKKAQELNKNVVESLAQKRQEVATIWAKVDAMAVPDIDALYEKKAGQSNLVSNLKKQLQKIERDIQAYLFHYTNQANTINSEDVKGVIAELIQIPVENLESVMAIETCAGGRLYNVVVSTDIVSTKLLDKTQTKLGKKVSIIPLNKIKSANIDPARITNAKEISPGKVELALDLLQFDLEVLNAMKFVFGSTLICKDTNSAKQVTFDQRVKMKSVTLDGDVYDPQGTLSGGSRPKSSNILLKFQEYNTVRKDMRKENLILERLCDEIQKAEVVVEKHRSARKQLELGEHECGLLEGQISSNTNSQIILQVEAIKSEIETQTKRIEGVSAQTIELNERCKSLERDMKQFSSNKEETLESLKKEIQTEKKTLVSETKKIQAEELKLQTVVQEKLLLEQEIQGFDANETQLKASIDFLNAELAEMKIRQSDLKETIKVREEKLAIERKVIMSHDSEMQVYEKTRKSNQKKISDISVALIELKTKLENGATECNRAVARLEDIKANKENSWIGDLKTQFGIPDGRFDFAQQNIPDLRKKLQQLAERHKATSRTLDRTVMEQFDRIEKKESALVQKITMVLKDKTKIEDTIDSLEKYKIDKLIQTWEKVSRDFGLIFSDLLPGNTAKLVPTDGKNIGSGLEVQVSLGGVWKENLTELSGGQRSLVALSLILALLQFKPAPMYILDEVDSALDESHTQNIGQLLRTRFNGAQFILVSLKDGMYTNANVLFRTKFRDGVSTIERFSQNSSNSSGKQRK</sequence>
<evidence type="ECO:0000259" key="3">
    <source>
        <dbReference type="SMART" id="SM00968"/>
    </source>
</evidence>
<name>A0AAD5T0L6_9FUNG</name>
<accession>A0AAD5T0L6</accession>
<dbReference type="GO" id="GO:0005694">
    <property type="term" value="C:chromosome"/>
    <property type="evidence" value="ECO:0007669"/>
    <property type="project" value="InterPro"/>
</dbReference>
<evidence type="ECO:0000313" key="4">
    <source>
        <dbReference type="EMBL" id="KAJ3110659.1"/>
    </source>
</evidence>
<dbReference type="GO" id="GO:0005524">
    <property type="term" value="F:ATP binding"/>
    <property type="evidence" value="ECO:0007669"/>
    <property type="project" value="InterPro"/>
</dbReference>
<organism evidence="4 5">
    <name type="scientific">Physocladia obscura</name>
    <dbReference type="NCBI Taxonomy" id="109957"/>
    <lineage>
        <taxon>Eukaryota</taxon>
        <taxon>Fungi</taxon>
        <taxon>Fungi incertae sedis</taxon>
        <taxon>Chytridiomycota</taxon>
        <taxon>Chytridiomycota incertae sedis</taxon>
        <taxon>Chytridiomycetes</taxon>
        <taxon>Chytridiales</taxon>
        <taxon>Chytriomycetaceae</taxon>
        <taxon>Physocladia</taxon>
    </lineage>
</organism>
<keyword evidence="5" id="KW-1185">Reference proteome</keyword>
<dbReference type="Gene3D" id="3.40.50.300">
    <property type="entry name" value="P-loop containing nucleotide triphosphate hydrolases"/>
    <property type="match status" value="1"/>
</dbReference>
<evidence type="ECO:0000313" key="5">
    <source>
        <dbReference type="Proteomes" id="UP001211907"/>
    </source>
</evidence>
<dbReference type="Proteomes" id="UP001211907">
    <property type="component" value="Unassembled WGS sequence"/>
</dbReference>
<dbReference type="GO" id="GO:0016887">
    <property type="term" value="F:ATP hydrolysis activity"/>
    <property type="evidence" value="ECO:0007669"/>
    <property type="project" value="InterPro"/>
</dbReference>
<feature type="coiled-coil region" evidence="2">
    <location>
        <begin position="264"/>
        <end position="355"/>
    </location>
</feature>
<dbReference type="Gene3D" id="1.20.1060.20">
    <property type="match status" value="1"/>
</dbReference>
<proteinExistence type="predicted"/>
<dbReference type="Gene3D" id="3.30.70.1620">
    <property type="match status" value="1"/>
</dbReference>
<reference evidence="4" key="1">
    <citation type="submission" date="2020-05" db="EMBL/GenBank/DDBJ databases">
        <title>Phylogenomic resolution of chytrid fungi.</title>
        <authorList>
            <person name="Stajich J.E."/>
            <person name="Amses K."/>
            <person name="Simmons R."/>
            <person name="Seto K."/>
            <person name="Myers J."/>
            <person name="Bonds A."/>
            <person name="Quandt C.A."/>
            <person name="Barry K."/>
            <person name="Liu P."/>
            <person name="Grigoriev I."/>
            <person name="Longcore J.E."/>
            <person name="James T.Y."/>
        </authorList>
    </citation>
    <scope>NUCLEOTIDE SEQUENCE</scope>
    <source>
        <strain evidence="4">JEL0513</strain>
    </source>
</reference>
<keyword evidence="1 2" id="KW-0175">Coiled coil</keyword>
<dbReference type="GO" id="GO:0007059">
    <property type="term" value="P:chromosome segregation"/>
    <property type="evidence" value="ECO:0007669"/>
    <property type="project" value="UniProtKB-ARBA"/>
</dbReference>
<dbReference type="AlphaFoldDB" id="A0AAD5T0L6"/>
<dbReference type="PANTHER" id="PTHR43977">
    <property type="entry name" value="STRUCTURAL MAINTENANCE OF CHROMOSOMES PROTEIN 3"/>
    <property type="match status" value="1"/>
</dbReference>